<dbReference type="NCBIfam" id="NF038302">
    <property type="entry name" value="EPS_HpsE"/>
    <property type="match status" value="1"/>
</dbReference>
<dbReference type="HOGENOM" id="CLU_025996_19_2_3"/>
<dbReference type="SUPFAM" id="SSF53448">
    <property type="entry name" value="Nucleotide-diphospho-sugar transferases"/>
    <property type="match status" value="1"/>
</dbReference>
<dbReference type="GO" id="GO:0016758">
    <property type="term" value="F:hexosyltransferase activity"/>
    <property type="evidence" value="ECO:0007669"/>
    <property type="project" value="UniProtKB-ARBA"/>
</dbReference>
<name>B4VVW9_9CYAN</name>
<dbReference type="Pfam" id="PF00535">
    <property type="entry name" value="Glycos_transf_2"/>
    <property type="match status" value="1"/>
</dbReference>
<dbReference type="PANTHER" id="PTHR22916">
    <property type="entry name" value="GLYCOSYLTRANSFERASE"/>
    <property type="match status" value="1"/>
</dbReference>
<gene>
    <name evidence="2" type="ORF">MC7420_5914</name>
</gene>
<dbReference type="InterPro" id="IPR029044">
    <property type="entry name" value="Nucleotide-diphossugar_trans"/>
</dbReference>
<dbReference type="InterPro" id="IPR001173">
    <property type="entry name" value="Glyco_trans_2-like"/>
</dbReference>
<dbReference type="PANTHER" id="PTHR22916:SF3">
    <property type="entry name" value="UDP-GLCNAC:BETAGAL BETA-1,3-N-ACETYLGLUCOSAMINYLTRANSFERASE-LIKE PROTEIN 1"/>
    <property type="match status" value="1"/>
</dbReference>
<dbReference type="CDD" id="cd00761">
    <property type="entry name" value="Glyco_tranf_GTA_type"/>
    <property type="match status" value="1"/>
</dbReference>
<evidence type="ECO:0000259" key="1">
    <source>
        <dbReference type="Pfam" id="PF00535"/>
    </source>
</evidence>
<sequence length="327" mass="38102">MKPMSAIDFTVAICTYNGANRLAEVLDRLRSQEKTEPISWEIIVVDNNSTDDTAKVIQEYQANWSEPYPIHYYLEPEQGLAFARRCAIREAKGTLIGFLDDDNLPDSNWVAQADHFGQSHPKAGAYGGQIHGKFEVEPPPGFERIARYFALLEGKKTYCYNEKYKNTQKKLFPPGAGIVIRQEAWLKSVPEHQSINGVSGNSLSMKCEDVEMLSYLFYDDWELWFNKDMHIYHKIPKSRFERDYIIRFFRGVGLSRYQTRMIAYKNWQKLVVIPIYMVNDLRKIIRHFIKYRTNLKTDVVAAGEMELLLTILLGFFYKNTRLSHKIN</sequence>
<keyword evidence="2" id="KW-0808">Transferase</keyword>
<organism evidence="2 3">
    <name type="scientific">Coleofasciculus chthonoplastes PCC 7420</name>
    <dbReference type="NCBI Taxonomy" id="118168"/>
    <lineage>
        <taxon>Bacteria</taxon>
        <taxon>Bacillati</taxon>
        <taxon>Cyanobacteriota</taxon>
        <taxon>Cyanophyceae</taxon>
        <taxon>Coleofasciculales</taxon>
        <taxon>Coleofasciculaceae</taxon>
        <taxon>Coleofasciculus</taxon>
    </lineage>
</organism>
<reference evidence="2 3" key="1">
    <citation type="submission" date="2008-07" db="EMBL/GenBank/DDBJ databases">
        <authorList>
            <person name="Tandeau de Marsac N."/>
            <person name="Ferriera S."/>
            <person name="Johnson J."/>
            <person name="Kravitz S."/>
            <person name="Beeson K."/>
            <person name="Sutton G."/>
            <person name="Rogers Y.-H."/>
            <person name="Friedman R."/>
            <person name="Frazier M."/>
            <person name="Venter J.C."/>
        </authorList>
    </citation>
    <scope>NUCLEOTIDE SEQUENCE [LARGE SCALE GENOMIC DNA]</scope>
    <source>
        <strain evidence="2 3">PCC 7420</strain>
    </source>
</reference>
<dbReference type="Gene3D" id="3.90.550.10">
    <property type="entry name" value="Spore Coat Polysaccharide Biosynthesis Protein SpsA, Chain A"/>
    <property type="match status" value="1"/>
</dbReference>
<protein>
    <submittedName>
        <fullName evidence="2">Glycosyl transferase, group 2 family protein</fullName>
    </submittedName>
</protein>
<dbReference type="STRING" id="118168.MC7420_5914"/>
<dbReference type="AlphaFoldDB" id="B4VVW9"/>
<evidence type="ECO:0000313" key="2">
    <source>
        <dbReference type="EMBL" id="EDX74034.1"/>
    </source>
</evidence>
<proteinExistence type="predicted"/>
<keyword evidence="3" id="KW-1185">Reference proteome</keyword>
<dbReference type="Proteomes" id="UP000003835">
    <property type="component" value="Unassembled WGS sequence"/>
</dbReference>
<accession>B4VVW9</accession>
<dbReference type="EMBL" id="DS989855">
    <property type="protein sequence ID" value="EDX74034.1"/>
    <property type="molecule type" value="Genomic_DNA"/>
</dbReference>
<dbReference type="eggNOG" id="COG1216">
    <property type="taxonomic scope" value="Bacteria"/>
</dbReference>
<evidence type="ECO:0000313" key="3">
    <source>
        <dbReference type="Proteomes" id="UP000003835"/>
    </source>
</evidence>
<feature type="domain" description="Glycosyltransferase 2-like" evidence="1">
    <location>
        <begin position="10"/>
        <end position="172"/>
    </location>
</feature>
<dbReference type="RefSeq" id="WP_006102795.1">
    <property type="nucleotide sequence ID" value="NZ_DS989855.1"/>
</dbReference>